<dbReference type="EMBL" id="BMPN01000003">
    <property type="protein sequence ID" value="GGJ60343.1"/>
    <property type="molecule type" value="Genomic_DNA"/>
</dbReference>
<dbReference type="Pfam" id="PF14398">
    <property type="entry name" value="ATPgrasp_YheCD"/>
    <property type="match status" value="2"/>
</dbReference>
<dbReference type="Pfam" id="PF26154">
    <property type="entry name" value="DUF8042"/>
    <property type="match status" value="1"/>
</dbReference>
<dbReference type="Gene3D" id="3.30.470.20">
    <property type="entry name" value="ATP-grasp fold, B domain"/>
    <property type="match status" value="1"/>
</dbReference>
<feature type="domain" description="DUF8042" evidence="1">
    <location>
        <begin position="7"/>
        <end position="103"/>
    </location>
</feature>
<dbReference type="SUPFAM" id="SSF56059">
    <property type="entry name" value="Glutathione synthetase ATP-binding domain-like"/>
    <property type="match status" value="1"/>
</dbReference>
<gene>
    <name evidence="2" type="ORF">GCM10007111_22980</name>
</gene>
<name>A0ABQ2DJM8_9BACI</name>
<reference evidence="3" key="1">
    <citation type="journal article" date="2019" name="Int. J. Syst. Evol. Microbiol.">
        <title>The Global Catalogue of Microorganisms (GCM) 10K type strain sequencing project: providing services to taxonomists for standard genome sequencing and annotation.</title>
        <authorList>
            <consortium name="The Broad Institute Genomics Platform"/>
            <consortium name="The Broad Institute Genome Sequencing Center for Infectious Disease"/>
            <person name="Wu L."/>
            <person name="Ma J."/>
        </authorList>
    </citation>
    <scope>NUCLEOTIDE SEQUENCE [LARGE SCALE GENOMIC DNA]</scope>
    <source>
        <strain evidence="3">JCM 30071</strain>
    </source>
</reference>
<sequence>MNELTDQQLSQVNNIVQTLLEATEHFHELIKRKEMNQSIYTLSSIVEGFSSVSNVISSHSNELDKKRKKLEAQLLQTAQLLEKGNTTKISEVLQFTLLPLLKSICDITSKEFVEIEEDKVCTIGVFSSHGNPRRFIPNPRLNALIQESERQHARLLFFESTDIDFTKNEINADICVNSNWERIRVPFPDVINNVGTGKRSLAERKLRRVIPFTSYHVGNKFQLPKLIAKHRKYAELLVPFQLCRNENIIFEFLQKNNKVVFKALSSNRGENIFFVTKKGSRYILSEHKKEKVLSYDAFTNWLRTVILGKKDRFIIQRYIHTRTKNGEPYHIRAHVQKNGEGLWVLTHIYPRVGNKKSNLSNVATDGRVEDFHAFLEQEFGKNGATYEHDILRLSLELAQYLDKLHYFALDELGIDLAIDEHGKYWMHEANNGPQTAYHEEKRAINTIAYARYIAKNKIVHKDTVVNSDFQANISNLAFAPTNGNVRLAVLEKPNININKEEENFLIELAQTARKEEVNFFTFTPNDIDYNEMLIKGNFFENGKWVAKIVTYPEVIYDRTNLRGNTNVSFLYGELSDIQFINKWPVEYQLRSNIYQNLLEEDNLANCMPAFKSVTRTRDIFQYLDKYKKVMLRTETGSFLGEAHYIKKMENGKYQLSHDKSCKVYNELPLLNKFKKLISETNLVIQEDPRENLNTISVHLMENPFHEWEMVSSYVKLHSCSKSSNEKVSLTNYLHSKEDSQDMNHIEKDIRLLSSKAASSLKRVYGEKITEVVVELGLDESKNLFLLETDPLGPNYIYDKFELSKHIIRYVNDFVTK</sequence>
<organism evidence="2 3">
    <name type="scientific">Virgibacillus kapii</name>
    <dbReference type="NCBI Taxonomy" id="1638645"/>
    <lineage>
        <taxon>Bacteria</taxon>
        <taxon>Bacillati</taxon>
        <taxon>Bacillota</taxon>
        <taxon>Bacilli</taxon>
        <taxon>Bacillales</taxon>
        <taxon>Bacillaceae</taxon>
        <taxon>Virgibacillus</taxon>
    </lineage>
</organism>
<dbReference type="InterPro" id="IPR026838">
    <property type="entry name" value="YheC/D"/>
</dbReference>
<dbReference type="Proteomes" id="UP000634435">
    <property type="component" value="Unassembled WGS sequence"/>
</dbReference>
<protein>
    <recommendedName>
        <fullName evidence="1">DUF8042 domain-containing protein</fullName>
    </recommendedName>
</protein>
<dbReference type="InterPro" id="IPR058355">
    <property type="entry name" value="DUF8042"/>
</dbReference>
<dbReference type="RefSeq" id="WP_188943126.1">
    <property type="nucleotide sequence ID" value="NZ_BMPN01000003.1"/>
</dbReference>
<evidence type="ECO:0000313" key="3">
    <source>
        <dbReference type="Proteomes" id="UP000634435"/>
    </source>
</evidence>
<proteinExistence type="predicted"/>
<evidence type="ECO:0000313" key="2">
    <source>
        <dbReference type="EMBL" id="GGJ60343.1"/>
    </source>
</evidence>
<keyword evidence="3" id="KW-1185">Reference proteome</keyword>
<evidence type="ECO:0000259" key="1">
    <source>
        <dbReference type="Pfam" id="PF26154"/>
    </source>
</evidence>
<comment type="caution">
    <text evidence="2">The sequence shown here is derived from an EMBL/GenBank/DDBJ whole genome shotgun (WGS) entry which is preliminary data.</text>
</comment>
<accession>A0ABQ2DJM8</accession>